<sequence>MLLNNNQQQQQGNPNGGISSSSSFKIATTSTSTSNNNPTINTQLSNNKPPFPLTRTNNGSSTTQLNTQLNPRAGSTASHFRTRSFGTGTQNDLDNMMMYQPQQAYNRYGQNISTSFTPPDTFDLMDYELLLMQHKKHIEQQQQQSQASNAGVTSPNKFNLQLPLANMPSNTTANTTPRGATTTPRGGTTTPRGATTPRRERTDQNATGEEGAVSEDEPISPAAADDASTRGGAPPKLTQQNMSQATSNNTNVTSTNQHTNDSLFHKVFPSNSSNQSKPKQQPVTQNLDSLLTIELKPRRNPALGNGMLQEYRPTTSPLVRYIATFVPHKRGGVHKVNVPIPTISAHSGSGSSLTFTPTDLIRKALELYRRETDLEPISNDDRAYQLRVAEEDGLPDLSWPTLTKDKTVIEQLGNEKLVLVYDRDFQPVSSSGSLATDDESSSNNKNRKELNIKFGGDEVFTKFNLEDIRLQVYLPPTNHSCSTPISSNPNPNLFTTAMSSSANTPRNFFKLVPVSPELLLKDLQKVLCQRFSLNAKKYTLRYIGRDNVEREISKNHRDKTLYSLGSLIERVVLVRTAPYENDFELTPNKDLSGSPNQSSLAGVGSPPAYVIPFMTPYDSTENVYHVIKTNKFGSRQERILSFDSENIYNSKPASTFLGFQSHKSTKHPKRPITSLKTVECDPANPKCFTLAFEDETLYYEARTAVEAETIVKRLEHLLLVKNHPMYRRNRNSFSAARALSDLAPRR</sequence>
<dbReference type="GO" id="GO:0005737">
    <property type="term" value="C:cytoplasm"/>
    <property type="evidence" value="ECO:0007669"/>
    <property type="project" value="TreeGrafter"/>
</dbReference>
<evidence type="ECO:0000313" key="3">
    <source>
        <dbReference type="EMBL" id="KAG2386649.1"/>
    </source>
</evidence>
<dbReference type="GO" id="GO:0038203">
    <property type="term" value="P:TORC2 signaling"/>
    <property type="evidence" value="ECO:0007669"/>
    <property type="project" value="TreeGrafter"/>
</dbReference>
<gene>
    <name evidence="3" type="ORF">C9374_002393</name>
</gene>
<dbReference type="GeneID" id="68094849"/>
<organism evidence="3 4">
    <name type="scientific">Naegleria lovaniensis</name>
    <name type="common">Amoeba</name>
    <dbReference type="NCBI Taxonomy" id="51637"/>
    <lineage>
        <taxon>Eukaryota</taxon>
        <taxon>Discoba</taxon>
        <taxon>Heterolobosea</taxon>
        <taxon>Tetramitia</taxon>
        <taxon>Eutetramitia</taxon>
        <taxon>Vahlkampfiidae</taxon>
        <taxon>Naegleria</taxon>
    </lineage>
</organism>
<dbReference type="InterPro" id="IPR008828">
    <property type="entry name" value="Sin1/Avo1"/>
</dbReference>
<proteinExistence type="predicted"/>
<evidence type="ECO:0000256" key="1">
    <source>
        <dbReference type="SAM" id="MobiDB-lite"/>
    </source>
</evidence>
<comment type="caution">
    <text evidence="3">The sequence shown here is derived from an EMBL/GenBank/DDBJ whole genome shotgun (WGS) entry which is preliminary data.</text>
</comment>
<accession>A0AA88KM75</accession>
<feature type="compositionally biased region" description="Low complexity" evidence="1">
    <location>
        <begin position="269"/>
        <end position="282"/>
    </location>
</feature>
<evidence type="ECO:0000313" key="4">
    <source>
        <dbReference type="Proteomes" id="UP000816034"/>
    </source>
</evidence>
<evidence type="ECO:0000259" key="2">
    <source>
        <dbReference type="Pfam" id="PF16979"/>
    </source>
</evidence>
<feature type="region of interest" description="Disordered" evidence="1">
    <location>
        <begin position="1"/>
        <end position="93"/>
    </location>
</feature>
<feature type="compositionally biased region" description="Low complexity" evidence="1">
    <location>
        <begin position="246"/>
        <end position="260"/>
    </location>
</feature>
<reference evidence="3 4" key="1">
    <citation type="journal article" date="2018" name="BMC Genomics">
        <title>The genome of Naegleria lovaniensis, the basis for a comparative approach to unravel pathogenicity factors of the human pathogenic amoeba N. fowleri.</title>
        <authorList>
            <person name="Liechti N."/>
            <person name="Schurch N."/>
            <person name="Bruggmann R."/>
            <person name="Wittwer M."/>
        </authorList>
    </citation>
    <scope>NUCLEOTIDE SEQUENCE [LARGE SCALE GENOMIC DNA]</scope>
    <source>
        <strain evidence="3 4">ATCC 30569</strain>
    </source>
</reference>
<dbReference type="Pfam" id="PF16979">
    <property type="entry name" value="SIN1_PH"/>
    <property type="match status" value="1"/>
</dbReference>
<name>A0AA88KM75_NAELO</name>
<protein>
    <recommendedName>
        <fullName evidence="2">SIN1-type PH domain-containing protein</fullName>
    </recommendedName>
</protein>
<dbReference type="GO" id="GO:0005886">
    <property type="term" value="C:plasma membrane"/>
    <property type="evidence" value="ECO:0007669"/>
    <property type="project" value="TreeGrafter"/>
</dbReference>
<dbReference type="RefSeq" id="XP_044550641.1">
    <property type="nucleotide sequence ID" value="XM_044691806.1"/>
</dbReference>
<dbReference type="Proteomes" id="UP000816034">
    <property type="component" value="Unassembled WGS sequence"/>
</dbReference>
<keyword evidence="4" id="KW-1185">Reference proteome</keyword>
<feature type="compositionally biased region" description="Polar residues" evidence="1">
    <location>
        <begin position="147"/>
        <end position="159"/>
    </location>
</feature>
<dbReference type="GO" id="GO:0031932">
    <property type="term" value="C:TORC2 complex"/>
    <property type="evidence" value="ECO:0007669"/>
    <property type="project" value="InterPro"/>
</dbReference>
<feature type="compositionally biased region" description="Low complexity" evidence="1">
    <location>
        <begin position="171"/>
        <end position="196"/>
    </location>
</feature>
<feature type="compositionally biased region" description="Polar residues" evidence="1">
    <location>
        <begin position="43"/>
        <end position="93"/>
    </location>
</feature>
<dbReference type="PANTHER" id="PTHR13335">
    <property type="entry name" value="TARGET OF RAPAMYCIN COMPLEX 2 SUBUNIT MAPKAP1"/>
    <property type="match status" value="1"/>
</dbReference>
<dbReference type="EMBL" id="PYSW02000015">
    <property type="protein sequence ID" value="KAG2386649.1"/>
    <property type="molecule type" value="Genomic_DNA"/>
</dbReference>
<dbReference type="PANTHER" id="PTHR13335:SF1">
    <property type="entry name" value="TARGET OF RAPAMYCIN COMPLEX 2 SUBUNIT MAPKAP1"/>
    <property type="match status" value="1"/>
</dbReference>
<dbReference type="GO" id="GO:0005546">
    <property type="term" value="F:phosphatidylinositol-4,5-bisphosphate binding"/>
    <property type="evidence" value="ECO:0007669"/>
    <property type="project" value="TreeGrafter"/>
</dbReference>
<feature type="region of interest" description="Disordered" evidence="1">
    <location>
        <begin position="428"/>
        <end position="447"/>
    </location>
</feature>
<feature type="compositionally biased region" description="Low complexity" evidence="1">
    <location>
        <begin position="1"/>
        <end position="42"/>
    </location>
</feature>
<feature type="region of interest" description="Disordered" evidence="1">
    <location>
        <begin position="136"/>
        <end position="284"/>
    </location>
</feature>
<feature type="domain" description="SIN1-type PH" evidence="2">
    <location>
        <begin position="624"/>
        <end position="718"/>
    </location>
</feature>
<dbReference type="InterPro" id="IPR031313">
    <property type="entry name" value="Sin1_PH_dom"/>
</dbReference>
<dbReference type="AlphaFoldDB" id="A0AA88KM75"/>